<name>A0A0N5CH39_STREA</name>
<feature type="compositionally biased region" description="Basic residues" evidence="1">
    <location>
        <begin position="212"/>
        <end position="223"/>
    </location>
</feature>
<evidence type="ECO:0000259" key="3">
    <source>
        <dbReference type="Pfam" id="PF01682"/>
    </source>
</evidence>
<dbReference type="Proteomes" id="UP000046392">
    <property type="component" value="Unplaced"/>
</dbReference>
<sequence>MTNYTIIKLIFSILLIANVYYIKNVECQINPIVITNDFSCQRFHESFCCTDRVKKSCPEKCATVACPYNVKKEDLSQLTNGHLNNYNKLIGSQNINQVQKNFNKRIDNLFIVDGTAEVFNKDKNIPVFEKNVNSINEKGFPTLIPITPHGKNIQKVLTTTKPPTTKIFTLFPTLPSIFTPFTLPNILPTTTKSPLIKKNKDKPKNGNSNNKKLNKKRKNKNKVIKPPSELLHIDESDVDYEVIPETIHLPESFNISTSDSSRTTISVIHTTTTDNPTIPSTPPEMIKLTRGIDCGLAPNWRPCISMSEANLRLSTCCKNKNMPVGCQELCRYDVTEEEVKRALNTGKCSLLNVAPFLECAADRKDNINCCKSKNIAGKSGPQCEVFCSANKPGPNPYGILGIQHIVCGQTMYDLLQCHLSGLD</sequence>
<dbReference type="WBParaSite" id="SPAL_0001716100.1">
    <property type="protein sequence ID" value="SPAL_0001716100.1"/>
    <property type="gene ID" value="SPAL_0001716100"/>
</dbReference>
<protein>
    <submittedName>
        <fullName evidence="5">DB domain-containing protein</fullName>
    </submittedName>
</protein>
<dbReference type="InterPro" id="IPR002602">
    <property type="entry name" value="DB"/>
</dbReference>
<dbReference type="Pfam" id="PF01682">
    <property type="entry name" value="DB"/>
    <property type="match status" value="1"/>
</dbReference>
<accession>A0A0N5CH39</accession>
<keyword evidence="2" id="KW-0732">Signal</keyword>
<proteinExistence type="predicted"/>
<organism evidence="4 5">
    <name type="scientific">Strongyloides papillosus</name>
    <name type="common">Intestinal threadworm</name>
    <dbReference type="NCBI Taxonomy" id="174720"/>
    <lineage>
        <taxon>Eukaryota</taxon>
        <taxon>Metazoa</taxon>
        <taxon>Ecdysozoa</taxon>
        <taxon>Nematoda</taxon>
        <taxon>Chromadorea</taxon>
        <taxon>Rhabditida</taxon>
        <taxon>Tylenchina</taxon>
        <taxon>Panagrolaimomorpha</taxon>
        <taxon>Strongyloidoidea</taxon>
        <taxon>Strongyloididae</taxon>
        <taxon>Strongyloides</taxon>
    </lineage>
</organism>
<feature type="chain" id="PRO_5005895968" evidence="2">
    <location>
        <begin position="28"/>
        <end position="423"/>
    </location>
</feature>
<evidence type="ECO:0000313" key="4">
    <source>
        <dbReference type="Proteomes" id="UP000046392"/>
    </source>
</evidence>
<evidence type="ECO:0000256" key="1">
    <source>
        <dbReference type="SAM" id="MobiDB-lite"/>
    </source>
</evidence>
<dbReference type="PANTHER" id="PTHR21679:SF5">
    <property type="entry name" value="DOMAIN OF UNKNOWN FUNCTION DB DOMAIN-CONTAINING PROTEIN"/>
    <property type="match status" value="1"/>
</dbReference>
<feature type="region of interest" description="Disordered" evidence="1">
    <location>
        <begin position="189"/>
        <end position="226"/>
    </location>
</feature>
<reference evidence="5" key="1">
    <citation type="submission" date="2017-02" db="UniProtKB">
        <authorList>
            <consortium name="WormBaseParasite"/>
        </authorList>
    </citation>
    <scope>IDENTIFICATION</scope>
</reference>
<feature type="signal peptide" evidence="2">
    <location>
        <begin position="1"/>
        <end position="27"/>
    </location>
</feature>
<evidence type="ECO:0000313" key="5">
    <source>
        <dbReference type="WBParaSite" id="SPAL_0001716100.1"/>
    </source>
</evidence>
<feature type="domain" description="Domain of unknown function DB" evidence="3">
    <location>
        <begin position="316"/>
        <end position="418"/>
    </location>
</feature>
<evidence type="ECO:0000256" key="2">
    <source>
        <dbReference type="SAM" id="SignalP"/>
    </source>
</evidence>
<dbReference type="PANTHER" id="PTHR21679">
    <property type="entry name" value="DOMAIN OF UNKNOWN FUNCTION DB DOMAIN-CONTAINING PROTEIN-RELATED"/>
    <property type="match status" value="1"/>
</dbReference>
<keyword evidence="4" id="KW-1185">Reference proteome</keyword>
<dbReference type="AlphaFoldDB" id="A0A0N5CH39"/>